<reference evidence="4 5" key="1">
    <citation type="submission" date="2024-07" db="EMBL/GenBank/DDBJ databases">
        <title>Section-level genome sequencing and comparative genomics of Aspergillus sections Usti and Cavernicolus.</title>
        <authorList>
            <consortium name="Lawrence Berkeley National Laboratory"/>
            <person name="Nybo J.L."/>
            <person name="Vesth T.C."/>
            <person name="Theobald S."/>
            <person name="Frisvad J.C."/>
            <person name="Larsen T.O."/>
            <person name="Kjaerboelling I."/>
            <person name="Rothschild-Mancinelli K."/>
            <person name="Lyhne E.K."/>
            <person name="Kogle M.E."/>
            <person name="Barry K."/>
            <person name="Clum A."/>
            <person name="Na H."/>
            <person name="Ledsgaard L."/>
            <person name="Lin J."/>
            <person name="Lipzen A."/>
            <person name="Kuo A."/>
            <person name="Riley R."/>
            <person name="Mondo S."/>
            <person name="LaButti K."/>
            <person name="Haridas S."/>
            <person name="Pangalinan J."/>
            <person name="Salamov A.A."/>
            <person name="Simmons B.A."/>
            <person name="Magnuson J.K."/>
            <person name="Chen J."/>
            <person name="Drula E."/>
            <person name="Henrissat B."/>
            <person name="Wiebenga A."/>
            <person name="Lubbers R.J."/>
            <person name="Gomes A.C."/>
            <person name="Macurrencykelacurrency M.R."/>
            <person name="Stajich J."/>
            <person name="Grigoriev I.V."/>
            <person name="Mortensen U.H."/>
            <person name="De vries R.P."/>
            <person name="Baker S.E."/>
            <person name="Andersen M.R."/>
        </authorList>
    </citation>
    <scope>NUCLEOTIDE SEQUENCE [LARGE SCALE GENOMIC DNA]</scope>
    <source>
        <strain evidence="4 5">CBS 756.74</strain>
    </source>
</reference>
<keyword evidence="2 3" id="KW-0040">ANK repeat</keyword>
<evidence type="ECO:0000256" key="2">
    <source>
        <dbReference type="ARBA" id="ARBA00023043"/>
    </source>
</evidence>
<dbReference type="SUPFAM" id="SSF48403">
    <property type="entry name" value="Ankyrin repeat"/>
    <property type="match status" value="1"/>
</dbReference>
<name>A0ABR4JUQ1_9EURO</name>
<evidence type="ECO:0000256" key="1">
    <source>
        <dbReference type="ARBA" id="ARBA00022737"/>
    </source>
</evidence>
<dbReference type="Proteomes" id="UP001610444">
    <property type="component" value="Unassembled WGS sequence"/>
</dbReference>
<comment type="caution">
    <text evidence="4">The sequence shown here is derived from an EMBL/GenBank/DDBJ whole genome shotgun (WGS) entry which is preliminary data.</text>
</comment>
<dbReference type="EMBL" id="JBFXLR010000044">
    <property type="protein sequence ID" value="KAL2843774.1"/>
    <property type="molecule type" value="Genomic_DNA"/>
</dbReference>
<keyword evidence="5" id="KW-1185">Reference proteome</keyword>
<dbReference type="Pfam" id="PF12796">
    <property type="entry name" value="Ank_2"/>
    <property type="match status" value="1"/>
</dbReference>
<evidence type="ECO:0000256" key="3">
    <source>
        <dbReference type="PROSITE-ProRule" id="PRU00023"/>
    </source>
</evidence>
<dbReference type="RefSeq" id="XP_070895777.1">
    <property type="nucleotide sequence ID" value="XM_071036705.1"/>
</dbReference>
<dbReference type="SMART" id="SM00248">
    <property type="entry name" value="ANK"/>
    <property type="match status" value="6"/>
</dbReference>
<evidence type="ECO:0000313" key="5">
    <source>
        <dbReference type="Proteomes" id="UP001610444"/>
    </source>
</evidence>
<dbReference type="Gene3D" id="1.25.40.20">
    <property type="entry name" value="Ankyrin repeat-containing domain"/>
    <property type="match status" value="1"/>
</dbReference>
<gene>
    <name evidence="4" type="ORF">BJX68DRAFT_153172</name>
</gene>
<dbReference type="InterPro" id="IPR036770">
    <property type="entry name" value="Ankyrin_rpt-contain_sf"/>
</dbReference>
<dbReference type="PROSITE" id="PS50088">
    <property type="entry name" value="ANK_REPEAT"/>
    <property type="match status" value="1"/>
</dbReference>
<dbReference type="PANTHER" id="PTHR24198:SF165">
    <property type="entry name" value="ANKYRIN REPEAT-CONTAINING PROTEIN-RELATED"/>
    <property type="match status" value="1"/>
</dbReference>
<keyword evidence="1" id="KW-0677">Repeat</keyword>
<dbReference type="InterPro" id="IPR002110">
    <property type="entry name" value="Ankyrin_rpt"/>
</dbReference>
<organism evidence="4 5">
    <name type="scientific">Aspergillus pseudodeflectus</name>
    <dbReference type="NCBI Taxonomy" id="176178"/>
    <lineage>
        <taxon>Eukaryota</taxon>
        <taxon>Fungi</taxon>
        <taxon>Dikarya</taxon>
        <taxon>Ascomycota</taxon>
        <taxon>Pezizomycotina</taxon>
        <taxon>Eurotiomycetes</taxon>
        <taxon>Eurotiomycetidae</taxon>
        <taxon>Eurotiales</taxon>
        <taxon>Aspergillaceae</taxon>
        <taxon>Aspergillus</taxon>
        <taxon>Aspergillus subgen. Nidulantes</taxon>
    </lineage>
</organism>
<protein>
    <submittedName>
        <fullName evidence="4">Ankyrin repeat-containing domain protein</fullName>
    </submittedName>
</protein>
<sequence>MATPPRFPLEILLHIIKIGVEEHYWTIPELFQARLVNTTFADEILSLFLRVDRLDSERLSHTQWETMPERLKRLFLHVKIGQHDSQPCALSQLGHHYLSARPAPDRNIQVQRLIDALVPVNYGILAYLGPGLHAKLMRTSAFYRQNRNLQVVQLQIALARDAISRNDPVALQNLLEDGEDAGEIHILWSHLFSGSPLCLAAQRGTAEIMETLLLHGTWTGSGCERGAIKKAIRAKNRAVLDVWLEDSRLSRRSETVPSTTFCTALLEFVRAGDLEMVEYLSPRFKRYGPYFEELHFKALIEAIKLGNVVIAQWLHEHGEFDIDETAWYHETALFAALRDCEINVKVPMVKMLLTRGANPDGQHPSMPGTPLQIAIQQNETELIDLLLDHGANPNARTSRGIRRHRTRLRHPLLYASRKGNIWLVRRLFECGANPLVLSWRKILTDEAKAGRVSREVREMLVEFEWAGRYDEWVQERRVRRYPCEGN</sequence>
<evidence type="ECO:0000313" key="4">
    <source>
        <dbReference type="EMBL" id="KAL2843774.1"/>
    </source>
</evidence>
<accession>A0ABR4JUQ1</accession>
<dbReference type="GeneID" id="98151869"/>
<dbReference type="PROSITE" id="PS50297">
    <property type="entry name" value="ANK_REP_REGION"/>
    <property type="match status" value="1"/>
</dbReference>
<feature type="repeat" description="ANK" evidence="3">
    <location>
        <begin position="366"/>
        <end position="398"/>
    </location>
</feature>
<dbReference type="PANTHER" id="PTHR24198">
    <property type="entry name" value="ANKYRIN REPEAT AND PROTEIN KINASE DOMAIN-CONTAINING PROTEIN"/>
    <property type="match status" value="1"/>
</dbReference>
<proteinExistence type="predicted"/>